<dbReference type="Proteomes" id="UP000751518">
    <property type="component" value="Unassembled WGS sequence"/>
</dbReference>
<accession>A0A955LLW6</accession>
<evidence type="ECO:0000313" key="2">
    <source>
        <dbReference type="Proteomes" id="UP000751518"/>
    </source>
</evidence>
<organism evidence="1 2">
    <name type="scientific">candidate division WWE3 bacterium</name>
    <dbReference type="NCBI Taxonomy" id="2053526"/>
    <lineage>
        <taxon>Bacteria</taxon>
        <taxon>Katanobacteria</taxon>
    </lineage>
</organism>
<comment type="caution">
    <text evidence="1">The sequence shown here is derived from an EMBL/GenBank/DDBJ whole genome shotgun (WGS) entry which is preliminary data.</text>
</comment>
<reference evidence="1" key="1">
    <citation type="submission" date="2020-04" db="EMBL/GenBank/DDBJ databases">
        <authorList>
            <person name="Zhang T."/>
        </authorList>
    </citation>
    <scope>NUCLEOTIDE SEQUENCE</scope>
    <source>
        <strain evidence="1">HKST-UBA03</strain>
    </source>
</reference>
<sequence length="86" mass="10018">MADNVYFQPPTNIELSYPCIIYKRDRAATRFADNIPYKDAKGYQITVIDANPDSEIPDKVAVLPMCMFDRFFPADNLNHFVYNIFF</sequence>
<name>A0A955LLW6_UNCKA</name>
<gene>
    <name evidence="1" type="ORF">KC614_03730</name>
</gene>
<reference evidence="1" key="2">
    <citation type="journal article" date="2021" name="Microbiome">
        <title>Successional dynamics and alternative stable states in a saline activated sludge microbial community over 9 years.</title>
        <authorList>
            <person name="Wang Y."/>
            <person name="Ye J."/>
            <person name="Ju F."/>
            <person name="Liu L."/>
            <person name="Boyd J.A."/>
            <person name="Deng Y."/>
            <person name="Parks D.H."/>
            <person name="Jiang X."/>
            <person name="Yin X."/>
            <person name="Woodcroft B.J."/>
            <person name="Tyson G.W."/>
            <person name="Hugenholtz P."/>
            <person name="Polz M.F."/>
            <person name="Zhang T."/>
        </authorList>
    </citation>
    <scope>NUCLEOTIDE SEQUENCE</scope>
    <source>
        <strain evidence="1">HKST-UBA03</strain>
    </source>
</reference>
<evidence type="ECO:0000313" key="1">
    <source>
        <dbReference type="EMBL" id="MCA9392286.1"/>
    </source>
</evidence>
<proteinExistence type="predicted"/>
<protein>
    <submittedName>
        <fullName evidence="1">Uncharacterized protein</fullName>
    </submittedName>
</protein>
<dbReference type="AlphaFoldDB" id="A0A955LLW6"/>
<dbReference type="EMBL" id="JAGQKZ010000034">
    <property type="protein sequence ID" value="MCA9392286.1"/>
    <property type="molecule type" value="Genomic_DNA"/>
</dbReference>